<dbReference type="Pfam" id="PF04376">
    <property type="entry name" value="ATE_N"/>
    <property type="match status" value="1"/>
</dbReference>
<dbReference type="PANTHER" id="PTHR21367">
    <property type="entry name" value="ARGININE-TRNA-PROTEIN TRANSFERASE 1"/>
    <property type="match status" value="1"/>
</dbReference>
<evidence type="ECO:0000313" key="7">
    <source>
        <dbReference type="EMBL" id="OOZ39431.1"/>
    </source>
</evidence>
<dbReference type="Pfam" id="PF04377">
    <property type="entry name" value="ATE_C"/>
    <property type="match status" value="1"/>
</dbReference>
<evidence type="ECO:0000313" key="8">
    <source>
        <dbReference type="Proteomes" id="UP000191110"/>
    </source>
</evidence>
<feature type="domain" description="N-end rule aminoacyl transferase C-terminal" evidence="6">
    <location>
        <begin position="108"/>
        <end position="229"/>
    </location>
</feature>
<dbReference type="EC" id="2.3.2.29" evidence="4"/>
<dbReference type="InterPro" id="IPR017138">
    <property type="entry name" value="Asp_Glu_LeuTrfase"/>
</dbReference>
<evidence type="ECO:0000259" key="5">
    <source>
        <dbReference type="Pfam" id="PF04376"/>
    </source>
</evidence>
<evidence type="ECO:0000256" key="3">
    <source>
        <dbReference type="ARBA" id="ARBA00023315"/>
    </source>
</evidence>
<dbReference type="SUPFAM" id="SSF55729">
    <property type="entry name" value="Acyl-CoA N-acyltransferases (Nat)"/>
    <property type="match status" value="1"/>
</dbReference>
<proteinExistence type="inferred from homology"/>
<evidence type="ECO:0000259" key="6">
    <source>
        <dbReference type="Pfam" id="PF04377"/>
    </source>
</evidence>
<comment type="catalytic activity">
    <reaction evidence="4">
        <text>N-terminal L-glutamyl-[protein] + L-leucyl-tRNA(Leu) = N-terminal L-leucyl-L-glutamyl-[protein] + tRNA(Leu) + H(+)</text>
        <dbReference type="Rhea" id="RHEA:50412"/>
        <dbReference type="Rhea" id="RHEA-COMP:9613"/>
        <dbReference type="Rhea" id="RHEA-COMP:9622"/>
        <dbReference type="Rhea" id="RHEA-COMP:12664"/>
        <dbReference type="Rhea" id="RHEA-COMP:12668"/>
        <dbReference type="ChEBI" id="CHEBI:15378"/>
        <dbReference type="ChEBI" id="CHEBI:64721"/>
        <dbReference type="ChEBI" id="CHEBI:78442"/>
        <dbReference type="ChEBI" id="CHEBI:78494"/>
        <dbReference type="ChEBI" id="CHEBI:133041"/>
        <dbReference type="EC" id="2.3.2.29"/>
    </reaction>
</comment>
<accession>A0A1T2L2X7</accession>
<dbReference type="InterPro" id="IPR030700">
    <property type="entry name" value="N-end_Aminoacyl_Trfase"/>
</dbReference>
<dbReference type="InterPro" id="IPR007471">
    <property type="entry name" value="N-end_Aminoacyl_Trfase_N"/>
</dbReference>
<dbReference type="HAMAP" id="MF_00689">
    <property type="entry name" value="Bpt"/>
    <property type="match status" value="1"/>
</dbReference>
<name>A0A1T2L2X7_9GAMM</name>
<dbReference type="PIRSF" id="PIRSF037208">
    <property type="entry name" value="ATE_pro_prd"/>
    <property type="match status" value="1"/>
</dbReference>
<evidence type="ECO:0000256" key="2">
    <source>
        <dbReference type="ARBA" id="ARBA00022679"/>
    </source>
</evidence>
<dbReference type="RefSeq" id="WP_078484226.1">
    <property type="nucleotide sequence ID" value="NZ_MPRL01000051.1"/>
</dbReference>
<dbReference type="Proteomes" id="UP000191110">
    <property type="component" value="Unassembled WGS sequence"/>
</dbReference>
<keyword evidence="2 4" id="KW-0808">Transferase</keyword>
<gene>
    <name evidence="4" type="primary">bpt</name>
    <name evidence="7" type="ORF">BOW53_11500</name>
</gene>
<dbReference type="GO" id="GO:0071596">
    <property type="term" value="P:ubiquitin-dependent protein catabolic process via the N-end rule pathway"/>
    <property type="evidence" value="ECO:0007669"/>
    <property type="project" value="InterPro"/>
</dbReference>
<keyword evidence="3 4" id="KW-0012">Acyltransferase</keyword>
<feature type="domain" description="N-end aminoacyl transferase N-terminal" evidence="5">
    <location>
        <begin position="18"/>
        <end position="88"/>
    </location>
</feature>
<dbReference type="NCBIfam" id="NF002341">
    <property type="entry name" value="PRK01305.1-1"/>
    <property type="match status" value="1"/>
</dbReference>
<dbReference type="NCBIfam" id="NF002346">
    <property type="entry name" value="PRK01305.2-3"/>
    <property type="match status" value="1"/>
</dbReference>
<comment type="function">
    <text evidence="4">Functions in the N-end rule pathway of protein degradation where it conjugates Leu from its aminoacyl-tRNA to the N-termini of proteins containing an N-terminal aspartate or glutamate.</text>
</comment>
<dbReference type="PANTHER" id="PTHR21367:SF1">
    <property type="entry name" value="ARGINYL-TRNA--PROTEIN TRANSFERASE 1"/>
    <property type="match status" value="1"/>
</dbReference>
<comment type="similarity">
    <text evidence="4">Belongs to the R-transferase family. Bpt subfamily.</text>
</comment>
<dbReference type="InterPro" id="IPR007472">
    <property type="entry name" value="N-end_Aminoacyl_Trfase_C"/>
</dbReference>
<comment type="subcellular location">
    <subcellularLocation>
        <location evidence="4">Cytoplasm</location>
    </subcellularLocation>
</comment>
<dbReference type="GO" id="GO:0004057">
    <property type="term" value="F:arginyl-tRNA--protein transferase activity"/>
    <property type="evidence" value="ECO:0007669"/>
    <property type="project" value="InterPro"/>
</dbReference>
<comment type="catalytic activity">
    <reaction evidence="4">
        <text>N-terminal L-aspartyl-[protein] + L-leucyl-tRNA(Leu) = N-terminal L-leucyl-L-aspartyl-[protein] + tRNA(Leu) + H(+)</text>
        <dbReference type="Rhea" id="RHEA:50420"/>
        <dbReference type="Rhea" id="RHEA-COMP:9613"/>
        <dbReference type="Rhea" id="RHEA-COMP:9622"/>
        <dbReference type="Rhea" id="RHEA-COMP:12669"/>
        <dbReference type="Rhea" id="RHEA-COMP:12674"/>
        <dbReference type="ChEBI" id="CHEBI:15378"/>
        <dbReference type="ChEBI" id="CHEBI:64720"/>
        <dbReference type="ChEBI" id="CHEBI:78442"/>
        <dbReference type="ChEBI" id="CHEBI:78494"/>
        <dbReference type="ChEBI" id="CHEBI:133042"/>
        <dbReference type="EC" id="2.3.2.29"/>
    </reaction>
</comment>
<sequence length="238" mass="27545">MSNGIDLNSLAFFASQEHDCSYLDDHVARTLFADPEAALTPAIYDKLIELGFRRSGDHLYRPQCPECDACWSARIPVAQYTPKRSDRRIVKLNSDLTVTRAEASFDEEHFALYSRYLNARHPDGSMAESSSEEYINFLTSNWSETQFNEFRLYGKLLAVAVTDRVANGLSAVYTFFDPEEGKRSLGKYAIQWQIEACIKEQLTYLYLGYWIENCQKMAYKGDYRPLEYFRANLWHELS</sequence>
<dbReference type="OrthoDB" id="9782022at2"/>
<comment type="caution">
    <text evidence="7">The sequence shown here is derived from an EMBL/GenBank/DDBJ whole genome shotgun (WGS) entry which is preliminary data.</text>
</comment>
<evidence type="ECO:0000256" key="4">
    <source>
        <dbReference type="HAMAP-Rule" id="MF_00689"/>
    </source>
</evidence>
<dbReference type="AlphaFoldDB" id="A0A1T2L2X7"/>
<dbReference type="EMBL" id="MPRL01000051">
    <property type="protein sequence ID" value="OOZ39431.1"/>
    <property type="molecule type" value="Genomic_DNA"/>
</dbReference>
<keyword evidence="8" id="KW-1185">Reference proteome</keyword>
<dbReference type="NCBIfam" id="NF002342">
    <property type="entry name" value="PRK01305.1-3"/>
    <property type="match status" value="1"/>
</dbReference>
<organism evidence="7 8">
    <name type="scientific">Solemya pervernicosa gill symbiont</name>
    <dbReference type="NCBI Taxonomy" id="642797"/>
    <lineage>
        <taxon>Bacteria</taxon>
        <taxon>Pseudomonadati</taxon>
        <taxon>Pseudomonadota</taxon>
        <taxon>Gammaproteobacteria</taxon>
        <taxon>sulfur-oxidizing symbionts</taxon>
    </lineage>
</organism>
<protein>
    <recommendedName>
        <fullName evidence="4">Aspartate/glutamate leucyltransferase</fullName>
        <ecNumber evidence="4">2.3.2.29</ecNumber>
    </recommendedName>
</protein>
<reference evidence="7 8" key="1">
    <citation type="submission" date="2016-11" db="EMBL/GenBank/DDBJ databases">
        <title>Mixed transmission modes and dynamic genome evolution in an obligate animal-bacterial symbiosis.</title>
        <authorList>
            <person name="Russell S.L."/>
            <person name="Corbett-Detig R.B."/>
            <person name="Cavanaugh C.M."/>
        </authorList>
    </citation>
    <scope>NUCLEOTIDE SEQUENCE [LARGE SCALE GENOMIC DNA]</scope>
    <source>
        <strain evidence="7">Sveles-Q1</strain>
    </source>
</reference>
<dbReference type="GO" id="GO:0008914">
    <property type="term" value="F:leucyl-tRNA--protein transferase activity"/>
    <property type="evidence" value="ECO:0007669"/>
    <property type="project" value="UniProtKB-UniRule"/>
</dbReference>
<evidence type="ECO:0000256" key="1">
    <source>
        <dbReference type="ARBA" id="ARBA00022490"/>
    </source>
</evidence>
<dbReference type="GO" id="GO:0005737">
    <property type="term" value="C:cytoplasm"/>
    <property type="evidence" value="ECO:0007669"/>
    <property type="project" value="UniProtKB-SubCell"/>
</dbReference>
<dbReference type="InterPro" id="IPR016181">
    <property type="entry name" value="Acyl_CoA_acyltransferase"/>
</dbReference>
<keyword evidence="1 4" id="KW-0963">Cytoplasm</keyword>